<evidence type="ECO:0000256" key="3">
    <source>
        <dbReference type="ARBA" id="ARBA00023163"/>
    </source>
</evidence>
<dbReference type="PRINTS" id="PR00598">
    <property type="entry name" value="HTHMARR"/>
</dbReference>
<evidence type="ECO:0000256" key="1">
    <source>
        <dbReference type="ARBA" id="ARBA00023015"/>
    </source>
</evidence>
<dbReference type="Pfam" id="PF01047">
    <property type="entry name" value="MarR"/>
    <property type="match status" value="1"/>
</dbReference>
<dbReference type="PANTHER" id="PTHR42756">
    <property type="entry name" value="TRANSCRIPTIONAL REGULATOR, MARR"/>
    <property type="match status" value="1"/>
</dbReference>
<dbReference type="InterPro" id="IPR036390">
    <property type="entry name" value="WH_DNA-bd_sf"/>
</dbReference>
<dbReference type="InterPro" id="IPR000835">
    <property type="entry name" value="HTH_MarR-typ"/>
</dbReference>
<dbReference type="GO" id="GO:0003700">
    <property type="term" value="F:DNA-binding transcription factor activity"/>
    <property type="evidence" value="ECO:0007669"/>
    <property type="project" value="InterPro"/>
</dbReference>
<keyword evidence="6" id="KW-1185">Reference proteome</keyword>
<keyword evidence="1" id="KW-0805">Transcription regulation</keyword>
<evidence type="ECO:0000313" key="6">
    <source>
        <dbReference type="Proteomes" id="UP001183006"/>
    </source>
</evidence>
<dbReference type="PROSITE" id="PS50995">
    <property type="entry name" value="HTH_MARR_2"/>
    <property type="match status" value="1"/>
</dbReference>
<name>A0AA51UH16_9EURY</name>
<keyword evidence="3" id="KW-0804">Transcription</keyword>
<evidence type="ECO:0000259" key="4">
    <source>
        <dbReference type="PROSITE" id="PS50995"/>
    </source>
</evidence>
<accession>A0AA51UH16</accession>
<dbReference type="InterPro" id="IPR036388">
    <property type="entry name" value="WH-like_DNA-bd_sf"/>
</dbReference>
<keyword evidence="2" id="KW-0238">DNA-binding</keyword>
<dbReference type="InterPro" id="IPR023187">
    <property type="entry name" value="Tscrpt_reg_MarR-type_CS"/>
</dbReference>
<dbReference type="Gene3D" id="1.10.10.10">
    <property type="entry name" value="Winged helix-like DNA-binding domain superfamily/Winged helix DNA-binding domain"/>
    <property type="match status" value="1"/>
</dbReference>
<dbReference type="RefSeq" id="WP_309309141.1">
    <property type="nucleotide sequence ID" value="NZ_CP133594.1"/>
</dbReference>
<gene>
    <name evidence="5" type="ORF">RE476_04130</name>
</gene>
<dbReference type="SMART" id="SM00347">
    <property type="entry name" value="HTH_MARR"/>
    <property type="match status" value="1"/>
</dbReference>
<protein>
    <submittedName>
        <fullName evidence="5">MarR family transcriptional regulator</fullName>
    </submittedName>
</protein>
<sequence>MTTVVPATVHYKEQNMNDIPLGAFTSIIYRSQFVRINNRMKELGLSAGQFFVLIILSIEQGITQDTLAGKLLIDKGSIARAVNVLEDKSLVKRITDENNRRAVRLYLTETGKQLIPEIVRIDNEWEEAAFSGFTEEEKTQAKELLHKIAKNSYESAYKKGDKKWKEFPLKDLQ</sequence>
<dbReference type="AlphaFoldDB" id="A0AA51UH16"/>
<dbReference type="PROSITE" id="PS01117">
    <property type="entry name" value="HTH_MARR_1"/>
    <property type="match status" value="1"/>
</dbReference>
<dbReference type="GeneID" id="84229301"/>
<reference evidence="5" key="1">
    <citation type="submission" date="2023-08" db="EMBL/GenBank/DDBJ databases">
        <title>Methanolobus mangrovi sp. nov. and Methanolobus sediminis sp. nov, two novel methylotrophic methanogens isolated from mangrove sediments in China.</title>
        <authorList>
            <person name="Zhou J."/>
        </authorList>
    </citation>
    <scope>NUCLEOTIDE SEQUENCE</scope>
    <source>
        <strain evidence="5">FTZ2</strain>
    </source>
</reference>
<dbReference type="PANTHER" id="PTHR42756:SF1">
    <property type="entry name" value="TRANSCRIPTIONAL REPRESSOR OF EMRAB OPERON"/>
    <property type="match status" value="1"/>
</dbReference>
<dbReference type="SUPFAM" id="SSF46785">
    <property type="entry name" value="Winged helix' DNA-binding domain"/>
    <property type="match status" value="1"/>
</dbReference>
<dbReference type="GO" id="GO:0003677">
    <property type="term" value="F:DNA binding"/>
    <property type="evidence" value="ECO:0007669"/>
    <property type="project" value="UniProtKB-KW"/>
</dbReference>
<evidence type="ECO:0000313" key="5">
    <source>
        <dbReference type="EMBL" id="WMW23025.1"/>
    </source>
</evidence>
<dbReference type="EMBL" id="CP133594">
    <property type="protein sequence ID" value="WMW23025.1"/>
    <property type="molecule type" value="Genomic_DNA"/>
</dbReference>
<feature type="domain" description="HTH marR-type" evidence="4">
    <location>
        <begin position="1"/>
        <end position="150"/>
    </location>
</feature>
<organism evidence="5 6">
    <name type="scientific">Methanolobus mangrovi</name>
    <dbReference type="NCBI Taxonomy" id="3072977"/>
    <lineage>
        <taxon>Archaea</taxon>
        <taxon>Methanobacteriati</taxon>
        <taxon>Methanobacteriota</taxon>
        <taxon>Stenosarchaea group</taxon>
        <taxon>Methanomicrobia</taxon>
        <taxon>Methanosarcinales</taxon>
        <taxon>Methanosarcinaceae</taxon>
        <taxon>Methanolobus</taxon>
    </lineage>
</organism>
<dbReference type="Proteomes" id="UP001183006">
    <property type="component" value="Chromosome"/>
</dbReference>
<dbReference type="KEGG" id="mmav:RE476_04130"/>
<evidence type="ECO:0000256" key="2">
    <source>
        <dbReference type="ARBA" id="ARBA00023125"/>
    </source>
</evidence>
<proteinExistence type="predicted"/>